<dbReference type="EMBL" id="JAFNEN010000582">
    <property type="protein sequence ID" value="KAG8180140.1"/>
    <property type="molecule type" value="Genomic_DNA"/>
</dbReference>
<dbReference type="Proteomes" id="UP000827092">
    <property type="component" value="Unassembled WGS sequence"/>
</dbReference>
<keyword evidence="2" id="KW-1185">Reference proteome</keyword>
<proteinExistence type="predicted"/>
<name>A0AAV6U9H6_9ARAC</name>
<dbReference type="AlphaFoldDB" id="A0AAV6U9H6"/>
<sequence>MNSLFTILALKSKAKLNCRKQPNVVSRHYAPKFELTQHQGRTGVSDFYIQTRKLIIARISTLRQQKLSWTLGASPLLTRSTTSHILMLINDLEYNVIGCRPQKADVAELFGVYSLTVLLCIDSSASESALLCKRNPVLTSIVRFKSCYPLPLMPQNKTKFSYRHAKSALALWTPLIGCWIRPLDLSISDFEHK</sequence>
<comment type="caution">
    <text evidence="1">The sequence shown here is derived from an EMBL/GenBank/DDBJ whole genome shotgun (WGS) entry which is preliminary data.</text>
</comment>
<gene>
    <name evidence="1" type="ORF">JTE90_007595</name>
</gene>
<organism evidence="1 2">
    <name type="scientific">Oedothorax gibbosus</name>
    <dbReference type="NCBI Taxonomy" id="931172"/>
    <lineage>
        <taxon>Eukaryota</taxon>
        <taxon>Metazoa</taxon>
        <taxon>Ecdysozoa</taxon>
        <taxon>Arthropoda</taxon>
        <taxon>Chelicerata</taxon>
        <taxon>Arachnida</taxon>
        <taxon>Araneae</taxon>
        <taxon>Araneomorphae</taxon>
        <taxon>Entelegynae</taxon>
        <taxon>Araneoidea</taxon>
        <taxon>Linyphiidae</taxon>
        <taxon>Erigoninae</taxon>
        <taxon>Oedothorax</taxon>
    </lineage>
</organism>
<evidence type="ECO:0000313" key="1">
    <source>
        <dbReference type="EMBL" id="KAG8180140.1"/>
    </source>
</evidence>
<accession>A0AAV6U9H6</accession>
<protein>
    <submittedName>
        <fullName evidence="1">Uncharacterized protein</fullName>
    </submittedName>
</protein>
<reference evidence="1 2" key="1">
    <citation type="journal article" date="2022" name="Nat. Ecol. Evol.">
        <title>A masculinizing supergene underlies an exaggerated male reproductive morph in a spider.</title>
        <authorList>
            <person name="Hendrickx F."/>
            <person name="De Corte Z."/>
            <person name="Sonet G."/>
            <person name="Van Belleghem S.M."/>
            <person name="Kostlbacher S."/>
            <person name="Vangestel C."/>
        </authorList>
    </citation>
    <scope>NUCLEOTIDE SEQUENCE [LARGE SCALE GENOMIC DNA]</scope>
    <source>
        <strain evidence="1">W744_W776</strain>
    </source>
</reference>
<evidence type="ECO:0000313" key="2">
    <source>
        <dbReference type="Proteomes" id="UP000827092"/>
    </source>
</evidence>